<dbReference type="Proteomes" id="UP000266743">
    <property type="component" value="Chromosome 11"/>
</dbReference>
<evidence type="ECO:0000313" key="2">
    <source>
        <dbReference type="EMBL" id="RHW67966.1"/>
    </source>
</evidence>
<gene>
    <name evidence="2" type="ORF">DPX39_110047200</name>
</gene>
<sequence length="395" mass="44158">MAGTSLPSATTSRRYAAKVEKGENAWRREWSGFMSGVSLKDLRKGGGVSLPKSGDLGAMASAGSGEGCTYSYLFSSAADKKAERLAKKQEEAEKRKMRAQQSQCANDPLAHLSKHERTLEEAKQRGLKVDGMTRKEIRQFLNLTISKEQQEAEKRLQEEEFKPHKLMDEKLQWYQQGPHPIDIIAEKLVMRKAIKKGKQLGLRYNYLLPHPSWVARRERRRRETPLIGLGKRFIFDDEGNMLDNFGTCHEAPEAFPQTGEENETTQHGESGSHDQKSLLASTQQRQRASEPTTLCTSALDAVAVLVDPREVSRSFVRAVVRNRDAAIAIKNANLTTSYINSSLIKGPSIGVEDAEKEEGEKRRAASSSLKRPRLNSTDGRKVVPHKRSKAASFEP</sequence>
<protein>
    <submittedName>
        <fullName evidence="2">Uncharacterized protein</fullName>
    </submittedName>
</protein>
<feature type="region of interest" description="Disordered" evidence="1">
    <location>
        <begin position="347"/>
        <end position="395"/>
    </location>
</feature>
<comment type="caution">
    <text evidence="2">The sequence shown here is derived from an EMBL/GenBank/DDBJ whole genome shotgun (WGS) entry which is preliminary data.</text>
</comment>
<proteinExistence type="predicted"/>
<feature type="compositionally biased region" description="Basic and acidic residues" evidence="1">
    <location>
        <begin position="264"/>
        <end position="276"/>
    </location>
</feature>
<feature type="compositionally biased region" description="Polar residues" evidence="1">
    <location>
        <begin position="366"/>
        <end position="377"/>
    </location>
</feature>
<feature type="region of interest" description="Disordered" evidence="1">
    <location>
        <begin position="250"/>
        <end position="292"/>
    </location>
</feature>
<organism evidence="2">
    <name type="scientific">Trypanosoma brucei equiperdum</name>
    <dbReference type="NCBI Taxonomy" id="630700"/>
    <lineage>
        <taxon>Eukaryota</taxon>
        <taxon>Discoba</taxon>
        <taxon>Euglenozoa</taxon>
        <taxon>Kinetoplastea</taxon>
        <taxon>Metakinetoplastina</taxon>
        <taxon>Trypanosomatida</taxon>
        <taxon>Trypanosomatidae</taxon>
        <taxon>Trypanosoma</taxon>
    </lineage>
</organism>
<dbReference type="EMBL" id="QSBY01000011">
    <property type="protein sequence ID" value="RHW67966.1"/>
    <property type="molecule type" value="Genomic_DNA"/>
</dbReference>
<feature type="region of interest" description="Disordered" evidence="1">
    <location>
        <begin position="86"/>
        <end position="125"/>
    </location>
</feature>
<accession>A0A3L6KVQ2</accession>
<feature type="compositionally biased region" description="Polar residues" evidence="1">
    <location>
        <begin position="1"/>
        <end position="13"/>
    </location>
</feature>
<feature type="compositionally biased region" description="Basic and acidic residues" evidence="1">
    <location>
        <begin position="113"/>
        <end position="125"/>
    </location>
</feature>
<reference evidence="2" key="1">
    <citation type="submission" date="2018-09" db="EMBL/GenBank/DDBJ databases">
        <title>whole genome sequence of T. equiperdum IVM-t1 strain.</title>
        <authorList>
            <person name="Suganuma K."/>
        </authorList>
    </citation>
    <scope>NUCLEOTIDE SEQUENCE [LARGE SCALE GENOMIC DNA]</scope>
    <source>
        <strain evidence="2">IVM-t1</strain>
    </source>
</reference>
<feature type="region of interest" description="Disordered" evidence="1">
    <location>
        <begin position="1"/>
        <end position="21"/>
    </location>
</feature>
<feature type="compositionally biased region" description="Polar residues" evidence="1">
    <location>
        <begin position="278"/>
        <end position="292"/>
    </location>
</feature>
<dbReference type="AlphaFoldDB" id="A0A3L6KVQ2"/>
<evidence type="ECO:0000256" key="1">
    <source>
        <dbReference type="SAM" id="MobiDB-lite"/>
    </source>
</evidence>
<name>A0A3L6KVQ2_9TRYP</name>